<reference evidence="4 5" key="1">
    <citation type="journal article" date="2019" name="G3 (Bethesda)">
        <title>Sequencing of a Wild Apple (Malus baccata) Genome Unravels the Differences Between Cultivated and Wild Apple Species Regarding Disease Resistance and Cold Tolerance.</title>
        <authorList>
            <person name="Chen X."/>
        </authorList>
    </citation>
    <scope>NUCLEOTIDE SEQUENCE [LARGE SCALE GENOMIC DNA]</scope>
    <source>
        <strain evidence="5">cv. Shandingzi</strain>
        <tissue evidence="4">Leaves</tissue>
    </source>
</reference>
<dbReference type="GO" id="GO:0008408">
    <property type="term" value="F:3'-5' exonuclease activity"/>
    <property type="evidence" value="ECO:0007669"/>
    <property type="project" value="InterPro"/>
</dbReference>
<dbReference type="EMBL" id="VIEB01001021">
    <property type="protein sequence ID" value="TQD76616.1"/>
    <property type="molecule type" value="Genomic_DNA"/>
</dbReference>
<dbReference type="GO" id="GO:0006139">
    <property type="term" value="P:nucleobase-containing compound metabolic process"/>
    <property type="evidence" value="ECO:0007669"/>
    <property type="project" value="InterPro"/>
</dbReference>
<dbReference type="PANTHER" id="PTHR13620:SF121">
    <property type="entry name" value="EMB|CAB82946.1-RELATED"/>
    <property type="match status" value="1"/>
</dbReference>
<evidence type="ECO:0000313" key="4">
    <source>
        <dbReference type="EMBL" id="TQD76616.1"/>
    </source>
</evidence>
<dbReference type="InterPro" id="IPR036397">
    <property type="entry name" value="RNaseH_sf"/>
</dbReference>
<dbReference type="SUPFAM" id="SSF53098">
    <property type="entry name" value="Ribonuclease H-like"/>
    <property type="match status" value="1"/>
</dbReference>
<dbReference type="Pfam" id="PF01612">
    <property type="entry name" value="DNA_pol_A_exo1"/>
    <property type="match status" value="1"/>
</dbReference>
<dbReference type="Gene3D" id="3.30.420.10">
    <property type="entry name" value="Ribonuclease H-like superfamily/Ribonuclease H"/>
    <property type="match status" value="1"/>
</dbReference>
<dbReference type="PANTHER" id="PTHR13620">
    <property type="entry name" value="3-5 EXONUCLEASE"/>
    <property type="match status" value="1"/>
</dbReference>
<dbReference type="InterPro" id="IPR002562">
    <property type="entry name" value="3'-5'_exonuclease_dom"/>
</dbReference>
<name>A0A540KQW5_MALBA</name>
<gene>
    <name evidence="4" type="ORF">C1H46_037864</name>
</gene>
<proteinExistence type="predicted"/>
<sequence length="67" mass="7817">GLKALCEKVLGWLMEKPKQVTIGNWDKRVLEVEQVRYAYLDAYVSYELMVKTRELQNEVDTELVGNL</sequence>
<accession>A0A540KQW5</accession>
<keyword evidence="2" id="KW-0378">Hydrolase</keyword>
<evidence type="ECO:0000256" key="2">
    <source>
        <dbReference type="ARBA" id="ARBA00022801"/>
    </source>
</evidence>
<dbReference type="GO" id="GO:0005737">
    <property type="term" value="C:cytoplasm"/>
    <property type="evidence" value="ECO:0007669"/>
    <property type="project" value="TreeGrafter"/>
</dbReference>
<protein>
    <recommendedName>
        <fullName evidence="3">3'-5' exonuclease domain-containing protein</fullName>
    </recommendedName>
</protein>
<evidence type="ECO:0000313" key="5">
    <source>
        <dbReference type="Proteomes" id="UP000315295"/>
    </source>
</evidence>
<dbReference type="AlphaFoldDB" id="A0A540KQW5"/>
<dbReference type="STRING" id="106549.A0A540KQW5"/>
<organism evidence="4 5">
    <name type="scientific">Malus baccata</name>
    <name type="common">Siberian crab apple</name>
    <name type="synonym">Pyrus baccata</name>
    <dbReference type="NCBI Taxonomy" id="106549"/>
    <lineage>
        <taxon>Eukaryota</taxon>
        <taxon>Viridiplantae</taxon>
        <taxon>Streptophyta</taxon>
        <taxon>Embryophyta</taxon>
        <taxon>Tracheophyta</taxon>
        <taxon>Spermatophyta</taxon>
        <taxon>Magnoliopsida</taxon>
        <taxon>eudicotyledons</taxon>
        <taxon>Gunneridae</taxon>
        <taxon>Pentapetalae</taxon>
        <taxon>rosids</taxon>
        <taxon>fabids</taxon>
        <taxon>Rosales</taxon>
        <taxon>Rosaceae</taxon>
        <taxon>Amygdaloideae</taxon>
        <taxon>Maleae</taxon>
        <taxon>Malus</taxon>
    </lineage>
</organism>
<feature type="non-terminal residue" evidence="4">
    <location>
        <position position="1"/>
    </location>
</feature>
<evidence type="ECO:0000259" key="3">
    <source>
        <dbReference type="Pfam" id="PF01612"/>
    </source>
</evidence>
<dbReference type="GO" id="GO:0005634">
    <property type="term" value="C:nucleus"/>
    <property type="evidence" value="ECO:0007669"/>
    <property type="project" value="TreeGrafter"/>
</dbReference>
<evidence type="ECO:0000256" key="1">
    <source>
        <dbReference type="ARBA" id="ARBA00022722"/>
    </source>
</evidence>
<feature type="domain" description="3'-5' exonuclease" evidence="3">
    <location>
        <begin position="1"/>
        <end position="51"/>
    </location>
</feature>
<keyword evidence="1" id="KW-0540">Nuclease</keyword>
<comment type="caution">
    <text evidence="4">The sequence shown here is derived from an EMBL/GenBank/DDBJ whole genome shotgun (WGS) entry which is preliminary data.</text>
</comment>
<dbReference type="Proteomes" id="UP000315295">
    <property type="component" value="Unassembled WGS sequence"/>
</dbReference>
<dbReference type="InterPro" id="IPR012337">
    <property type="entry name" value="RNaseH-like_sf"/>
</dbReference>
<dbReference type="GO" id="GO:0003676">
    <property type="term" value="F:nucleic acid binding"/>
    <property type="evidence" value="ECO:0007669"/>
    <property type="project" value="InterPro"/>
</dbReference>
<dbReference type="InterPro" id="IPR051132">
    <property type="entry name" value="3-5_Exonuclease_domain"/>
</dbReference>
<keyword evidence="5" id="KW-1185">Reference proteome</keyword>